<keyword evidence="4" id="KW-1185">Reference proteome</keyword>
<reference evidence="3 4" key="1">
    <citation type="submission" date="2024-02" db="EMBL/GenBank/DDBJ databases">
        <title>Herpetosiphon gulosus NBRC 112829.</title>
        <authorList>
            <person name="Ichikawa N."/>
            <person name="Katano-Makiyama Y."/>
            <person name="Hidaka K."/>
        </authorList>
    </citation>
    <scope>NUCLEOTIDE SEQUENCE [LARGE SCALE GENOMIC DNA]</scope>
    <source>
        <strain evidence="3 4">NBRC 112829</strain>
    </source>
</reference>
<proteinExistence type="predicted"/>
<dbReference type="Pfam" id="PF00534">
    <property type="entry name" value="Glycos_transf_1"/>
    <property type="match status" value="1"/>
</dbReference>
<dbReference type="Pfam" id="PF13439">
    <property type="entry name" value="Glyco_transf_4"/>
    <property type="match status" value="1"/>
</dbReference>
<evidence type="ECO:0000259" key="2">
    <source>
        <dbReference type="Pfam" id="PF13439"/>
    </source>
</evidence>
<dbReference type="Proteomes" id="UP001428290">
    <property type="component" value="Unassembled WGS sequence"/>
</dbReference>
<feature type="domain" description="Glycosyl transferase family 1" evidence="1">
    <location>
        <begin position="221"/>
        <end position="387"/>
    </location>
</feature>
<gene>
    <name evidence="3" type="primary">mshA_7</name>
    <name evidence="3" type="ORF">Hgul01_00959</name>
</gene>
<evidence type="ECO:0000313" key="3">
    <source>
        <dbReference type="EMBL" id="GAA5527175.1"/>
    </source>
</evidence>
<sequence>MRRVAMLSVHSSPLAALGGKEAGGMNVYVRELSRELGRQGVAVDIYTRSQDPHTPLITNLAPNVRVFAVRVGPAAPYDKNWVLDYLPEFVHRIRCVADGEDIHYDVIHSHYWLSGVAALELRQAWGTPVIHMFHTLGAMKNTIARGDEAETEQRIAIERMLLHEVDRVVAATPLDRAQMLEHYDAECERIVVVPCGVDVEHFHPIAHQIARSELGVPPHPHRMLLFVGRIEPLKGIDTLLRSMALLAEQQPSLRGDICLAIIGGDRRETPDQWSSEMRRLRRLQGELGIGHLVTFQGSQDQRKLPLFYSAADMVVVPSHYESFGMVALEAMACGTPVIASNVGGLRYTVRDGETGLLVPREDPEALAEKISLLLNDEPLRLQLGRNGVQAAQRYSWAAVAHDIRELYDHVVCGEPYADVVGAM</sequence>
<dbReference type="SUPFAM" id="SSF53756">
    <property type="entry name" value="UDP-Glycosyltransferase/glycogen phosphorylase"/>
    <property type="match status" value="1"/>
</dbReference>
<accession>A0ABP9WVK9</accession>
<dbReference type="RefSeq" id="WP_345720815.1">
    <property type="nucleotide sequence ID" value="NZ_BAABRU010000003.1"/>
</dbReference>
<dbReference type="EMBL" id="BAABRU010000003">
    <property type="protein sequence ID" value="GAA5527175.1"/>
    <property type="molecule type" value="Genomic_DNA"/>
</dbReference>
<dbReference type="Gene3D" id="3.40.50.2000">
    <property type="entry name" value="Glycogen Phosphorylase B"/>
    <property type="match status" value="2"/>
</dbReference>
<evidence type="ECO:0000313" key="4">
    <source>
        <dbReference type="Proteomes" id="UP001428290"/>
    </source>
</evidence>
<dbReference type="InterPro" id="IPR050194">
    <property type="entry name" value="Glycosyltransferase_grp1"/>
</dbReference>
<dbReference type="PANTHER" id="PTHR45947">
    <property type="entry name" value="SULFOQUINOVOSYL TRANSFERASE SQD2"/>
    <property type="match status" value="1"/>
</dbReference>
<feature type="domain" description="Glycosyltransferase subfamily 4-like N-terminal" evidence="2">
    <location>
        <begin position="23"/>
        <end position="200"/>
    </location>
</feature>
<comment type="caution">
    <text evidence="3">The sequence shown here is derived from an EMBL/GenBank/DDBJ whole genome shotgun (WGS) entry which is preliminary data.</text>
</comment>
<evidence type="ECO:0000259" key="1">
    <source>
        <dbReference type="Pfam" id="PF00534"/>
    </source>
</evidence>
<organism evidence="3 4">
    <name type="scientific">Herpetosiphon gulosus</name>
    <dbReference type="NCBI Taxonomy" id="1973496"/>
    <lineage>
        <taxon>Bacteria</taxon>
        <taxon>Bacillati</taxon>
        <taxon>Chloroflexota</taxon>
        <taxon>Chloroflexia</taxon>
        <taxon>Herpetosiphonales</taxon>
        <taxon>Herpetosiphonaceae</taxon>
        <taxon>Herpetosiphon</taxon>
    </lineage>
</organism>
<dbReference type="PANTHER" id="PTHR45947:SF3">
    <property type="entry name" value="SULFOQUINOVOSYL TRANSFERASE SQD2"/>
    <property type="match status" value="1"/>
</dbReference>
<protein>
    <submittedName>
        <fullName evidence="3">D-inositol 3-phosphate glycosyltransferase</fullName>
    </submittedName>
</protein>
<name>A0ABP9WVK9_9CHLR</name>
<dbReference type="InterPro" id="IPR001296">
    <property type="entry name" value="Glyco_trans_1"/>
</dbReference>
<dbReference type="InterPro" id="IPR028098">
    <property type="entry name" value="Glyco_trans_4-like_N"/>
</dbReference>